<gene>
    <name evidence="2" type="ORF">SCLCIDRAFT_1210100</name>
</gene>
<sequence length="51" mass="5552">MATTSAISGSFGAHRYPGLLVPGQLVDNLGKSDDQRRRDPEPIFHVTRLSS</sequence>
<feature type="region of interest" description="Disordered" evidence="1">
    <location>
        <begin position="27"/>
        <end position="51"/>
    </location>
</feature>
<feature type="compositionally biased region" description="Basic and acidic residues" evidence="1">
    <location>
        <begin position="30"/>
        <end position="42"/>
    </location>
</feature>
<accession>A0A0C3A2R2</accession>
<organism evidence="2 3">
    <name type="scientific">Scleroderma citrinum Foug A</name>
    <dbReference type="NCBI Taxonomy" id="1036808"/>
    <lineage>
        <taxon>Eukaryota</taxon>
        <taxon>Fungi</taxon>
        <taxon>Dikarya</taxon>
        <taxon>Basidiomycota</taxon>
        <taxon>Agaricomycotina</taxon>
        <taxon>Agaricomycetes</taxon>
        <taxon>Agaricomycetidae</taxon>
        <taxon>Boletales</taxon>
        <taxon>Sclerodermatineae</taxon>
        <taxon>Sclerodermataceae</taxon>
        <taxon>Scleroderma</taxon>
    </lineage>
</organism>
<dbReference type="HOGENOM" id="CLU_3107783_0_0_1"/>
<evidence type="ECO:0000313" key="3">
    <source>
        <dbReference type="Proteomes" id="UP000053989"/>
    </source>
</evidence>
<dbReference type="AlphaFoldDB" id="A0A0C3A2R2"/>
<protein>
    <submittedName>
        <fullName evidence="2">Uncharacterized protein</fullName>
    </submittedName>
</protein>
<dbReference type="Proteomes" id="UP000053989">
    <property type="component" value="Unassembled WGS sequence"/>
</dbReference>
<reference evidence="2 3" key="1">
    <citation type="submission" date="2014-04" db="EMBL/GenBank/DDBJ databases">
        <authorList>
            <consortium name="DOE Joint Genome Institute"/>
            <person name="Kuo A."/>
            <person name="Kohler A."/>
            <person name="Nagy L.G."/>
            <person name="Floudas D."/>
            <person name="Copeland A."/>
            <person name="Barry K.W."/>
            <person name="Cichocki N."/>
            <person name="Veneault-Fourrey C."/>
            <person name="LaButti K."/>
            <person name="Lindquist E.A."/>
            <person name="Lipzen A."/>
            <person name="Lundell T."/>
            <person name="Morin E."/>
            <person name="Murat C."/>
            <person name="Sun H."/>
            <person name="Tunlid A."/>
            <person name="Henrissat B."/>
            <person name="Grigoriev I.V."/>
            <person name="Hibbett D.S."/>
            <person name="Martin F."/>
            <person name="Nordberg H.P."/>
            <person name="Cantor M.N."/>
            <person name="Hua S.X."/>
        </authorList>
    </citation>
    <scope>NUCLEOTIDE SEQUENCE [LARGE SCALE GENOMIC DNA]</scope>
    <source>
        <strain evidence="2 3">Foug A</strain>
    </source>
</reference>
<evidence type="ECO:0000256" key="1">
    <source>
        <dbReference type="SAM" id="MobiDB-lite"/>
    </source>
</evidence>
<dbReference type="EMBL" id="KN822011">
    <property type="protein sequence ID" value="KIM67943.1"/>
    <property type="molecule type" value="Genomic_DNA"/>
</dbReference>
<reference evidence="3" key="2">
    <citation type="submission" date="2015-01" db="EMBL/GenBank/DDBJ databases">
        <title>Evolutionary Origins and Diversification of the Mycorrhizal Mutualists.</title>
        <authorList>
            <consortium name="DOE Joint Genome Institute"/>
            <consortium name="Mycorrhizal Genomics Consortium"/>
            <person name="Kohler A."/>
            <person name="Kuo A."/>
            <person name="Nagy L.G."/>
            <person name="Floudas D."/>
            <person name="Copeland A."/>
            <person name="Barry K.W."/>
            <person name="Cichocki N."/>
            <person name="Veneault-Fourrey C."/>
            <person name="LaButti K."/>
            <person name="Lindquist E.A."/>
            <person name="Lipzen A."/>
            <person name="Lundell T."/>
            <person name="Morin E."/>
            <person name="Murat C."/>
            <person name="Riley R."/>
            <person name="Ohm R."/>
            <person name="Sun H."/>
            <person name="Tunlid A."/>
            <person name="Henrissat B."/>
            <person name="Grigoriev I.V."/>
            <person name="Hibbett D.S."/>
            <person name="Martin F."/>
        </authorList>
    </citation>
    <scope>NUCLEOTIDE SEQUENCE [LARGE SCALE GENOMIC DNA]</scope>
    <source>
        <strain evidence="3">Foug A</strain>
    </source>
</reference>
<evidence type="ECO:0000313" key="2">
    <source>
        <dbReference type="EMBL" id="KIM67943.1"/>
    </source>
</evidence>
<proteinExistence type="predicted"/>
<keyword evidence="3" id="KW-1185">Reference proteome</keyword>
<name>A0A0C3A2R2_9AGAM</name>
<dbReference type="InParanoid" id="A0A0C3A2R2"/>